<organism evidence="4 5">
    <name type="scientific">Meyerozyma guilliermondii (strain ATCC 6260 / CBS 566 / DSM 6381 / JCM 1539 / NBRC 10279 / NRRL Y-324)</name>
    <name type="common">Yeast</name>
    <name type="synonym">Candida guilliermondii</name>
    <dbReference type="NCBI Taxonomy" id="294746"/>
    <lineage>
        <taxon>Eukaryota</taxon>
        <taxon>Fungi</taxon>
        <taxon>Dikarya</taxon>
        <taxon>Ascomycota</taxon>
        <taxon>Saccharomycotina</taxon>
        <taxon>Pichiomycetes</taxon>
        <taxon>Debaryomycetaceae</taxon>
        <taxon>Meyerozyma</taxon>
    </lineage>
</organism>
<dbReference type="Gene3D" id="3.40.50.720">
    <property type="entry name" value="NAD(P)-binding Rossmann-like Domain"/>
    <property type="match status" value="1"/>
</dbReference>
<dbReference type="PANTHER" id="PTHR43008">
    <property type="entry name" value="BENZIL REDUCTASE"/>
    <property type="match status" value="1"/>
</dbReference>
<dbReference type="RefSeq" id="XP_001484221.2">
    <property type="nucleotide sequence ID" value="XM_001484171.1"/>
</dbReference>
<dbReference type="Pfam" id="PF00106">
    <property type="entry name" value="adh_short"/>
    <property type="match status" value="1"/>
</dbReference>
<evidence type="ECO:0000256" key="1">
    <source>
        <dbReference type="ARBA" id="ARBA00006484"/>
    </source>
</evidence>
<keyword evidence="2" id="KW-0521">NADP</keyword>
<dbReference type="HOGENOM" id="CLU_010194_2_11_1"/>
<dbReference type="eggNOG" id="KOG1204">
    <property type="taxonomic scope" value="Eukaryota"/>
</dbReference>
<gene>
    <name evidence="4" type="ORF">PGUG_03602</name>
</gene>
<dbReference type="VEuPathDB" id="FungiDB:PGUG_03602"/>
<evidence type="ECO:0000256" key="3">
    <source>
        <dbReference type="ARBA" id="ARBA00023002"/>
    </source>
</evidence>
<evidence type="ECO:0000313" key="4">
    <source>
        <dbReference type="EMBL" id="EDK39504.2"/>
    </source>
</evidence>
<dbReference type="CDD" id="cd05367">
    <property type="entry name" value="SPR-like_SDR_c"/>
    <property type="match status" value="1"/>
</dbReference>
<dbReference type="FunCoup" id="A5DK01">
    <property type="interactions" value="125"/>
</dbReference>
<protein>
    <submittedName>
        <fullName evidence="4">Uncharacterized protein</fullName>
    </submittedName>
</protein>
<dbReference type="InterPro" id="IPR002347">
    <property type="entry name" value="SDR_fam"/>
</dbReference>
<accession>A5DK01</accession>
<dbReference type="STRING" id="294746.A5DK01"/>
<dbReference type="PRINTS" id="PR00081">
    <property type="entry name" value="GDHRDH"/>
</dbReference>
<dbReference type="GeneID" id="5125903"/>
<dbReference type="PANTHER" id="PTHR43008:SF8">
    <property type="entry name" value="BENZIL REDUCTASE ((S)-BENZOIN FORMING) IRC24"/>
    <property type="match status" value="1"/>
</dbReference>
<dbReference type="OrthoDB" id="153074at2759"/>
<reference evidence="4 5" key="1">
    <citation type="journal article" date="2009" name="Nature">
        <title>Evolution of pathogenicity and sexual reproduction in eight Candida genomes.</title>
        <authorList>
            <person name="Butler G."/>
            <person name="Rasmussen M.D."/>
            <person name="Lin M.F."/>
            <person name="Santos M.A."/>
            <person name="Sakthikumar S."/>
            <person name="Munro C.A."/>
            <person name="Rheinbay E."/>
            <person name="Grabherr M."/>
            <person name="Forche A."/>
            <person name="Reedy J.L."/>
            <person name="Agrafioti I."/>
            <person name="Arnaud M.B."/>
            <person name="Bates S."/>
            <person name="Brown A.J."/>
            <person name="Brunke S."/>
            <person name="Costanzo M.C."/>
            <person name="Fitzpatrick D.A."/>
            <person name="de Groot P.W."/>
            <person name="Harris D."/>
            <person name="Hoyer L.L."/>
            <person name="Hube B."/>
            <person name="Klis F.M."/>
            <person name="Kodira C."/>
            <person name="Lennard N."/>
            <person name="Logue M.E."/>
            <person name="Martin R."/>
            <person name="Neiman A.M."/>
            <person name="Nikolaou E."/>
            <person name="Quail M.A."/>
            <person name="Quinn J."/>
            <person name="Santos M.C."/>
            <person name="Schmitzberger F.F."/>
            <person name="Sherlock G."/>
            <person name="Shah P."/>
            <person name="Silverstein K.A."/>
            <person name="Skrzypek M.S."/>
            <person name="Soll D."/>
            <person name="Staggs R."/>
            <person name="Stansfield I."/>
            <person name="Stumpf M.P."/>
            <person name="Sudbery P.E."/>
            <person name="Srikantha T."/>
            <person name="Zeng Q."/>
            <person name="Berman J."/>
            <person name="Berriman M."/>
            <person name="Heitman J."/>
            <person name="Gow N.A."/>
            <person name="Lorenz M.C."/>
            <person name="Birren B.W."/>
            <person name="Kellis M."/>
            <person name="Cuomo C.A."/>
        </authorList>
    </citation>
    <scope>NUCLEOTIDE SEQUENCE [LARGE SCALE GENOMIC DNA]</scope>
    <source>
        <strain evidence="5">ATCC 6260 / CBS 566 / DSM 6381 / JCM 1539 / NBRC 10279 / NRRL Y-324</strain>
    </source>
</reference>
<dbReference type="InParanoid" id="A5DK01"/>
<comment type="similarity">
    <text evidence="1">Belongs to the short-chain dehydrogenases/reductases (SDR) family.</text>
</comment>
<evidence type="ECO:0000313" key="5">
    <source>
        <dbReference type="Proteomes" id="UP000001997"/>
    </source>
</evidence>
<dbReference type="PROSITE" id="PS00061">
    <property type="entry name" value="ADH_SHORT"/>
    <property type="match status" value="1"/>
</dbReference>
<dbReference type="AlphaFoldDB" id="A5DK01"/>
<dbReference type="GO" id="GO:0050664">
    <property type="term" value="F:oxidoreductase activity, acting on NAD(P)H, oxygen as acceptor"/>
    <property type="evidence" value="ECO:0007669"/>
    <property type="project" value="TreeGrafter"/>
</dbReference>
<name>A5DK01_PICGU</name>
<dbReference type="Proteomes" id="UP000001997">
    <property type="component" value="Unassembled WGS sequence"/>
</dbReference>
<sequence>MHVTIVTGASRGIGAAVARLLLHDTNNRVVAVARSGDKLNQLQQEFPGRLIAIAGDVNNSETSQRAVKAAVEEYGQLDSVVANAGILHPVDTVADAKVDEWKKTFDINFFAVVDLLQVAIPELRKSKFGNVVAVSSGASRAGYFAWGAYGSSKAALDHLIGTVAAEEKSVHTISIAPGVVDTEMQGDIRTKFSDNMKESAERFHDLHKSGSLLSPEVPATVLANLALKGWSGDLNGKYFRYNDEQLKEYTK</sequence>
<proteinExistence type="inferred from homology"/>
<dbReference type="OMA" id="PGDMATD"/>
<dbReference type="EMBL" id="CH408158">
    <property type="protein sequence ID" value="EDK39504.2"/>
    <property type="molecule type" value="Genomic_DNA"/>
</dbReference>
<keyword evidence="3" id="KW-0560">Oxidoreductase</keyword>
<keyword evidence="5" id="KW-1185">Reference proteome</keyword>
<dbReference type="InterPro" id="IPR020904">
    <property type="entry name" value="Sc_DH/Rdtase_CS"/>
</dbReference>
<dbReference type="InterPro" id="IPR036291">
    <property type="entry name" value="NAD(P)-bd_dom_sf"/>
</dbReference>
<dbReference type="FunFam" id="3.40.50.720:FF:000281">
    <property type="entry name" value="Uncharacterized oxidoreductase YIR035C"/>
    <property type="match status" value="1"/>
</dbReference>
<evidence type="ECO:0000256" key="2">
    <source>
        <dbReference type="ARBA" id="ARBA00022857"/>
    </source>
</evidence>
<dbReference type="SUPFAM" id="SSF51735">
    <property type="entry name" value="NAD(P)-binding Rossmann-fold domains"/>
    <property type="match status" value="1"/>
</dbReference>
<dbReference type="KEGG" id="pgu:PGUG_03602"/>